<organism evidence="3">
    <name type="scientific">Anisakis simplex</name>
    <name type="common">Herring worm</name>
    <dbReference type="NCBI Taxonomy" id="6269"/>
    <lineage>
        <taxon>Eukaryota</taxon>
        <taxon>Metazoa</taxon>
        <taxon>Ecdysozoa</taxon>
        <taxon>Nematoda</taxon>
        <taxon>Chromadorea</taxon>
        <taxon>Rhabditida</taxon>
        <taxon>Spirurina</taxon>
        <taxon>Ascaridomorpha</taxon>
        <taxon>Ascaridoidea</taxon>
        <taxon>Anisakidae</taxon>
        <taxon>Anisakis</taxon>
        <taxon>Anisakis simplex complex</taxon>
    </lineage>
</organism>
<name>A0A0M3JH77_ANISI</name>
<dbReference type="EMBL" id="UYRR01015149">
    <property type="protein sequence ID" value="VDK27721.1"/>
    <property type="molecule type" value="Genomic_DNA"/>
</dbReference>
<evidence type="ECO:0000313" key="2">
    <source>
        <dbReference type="Proteomes" id="UP000267096"/>
    </source>
</evidence>
<reference evidence="1 2" key="2">
    <citation type="submission" date="2018-11" db="EMBL/GenBank/DDBJ databases">
        <authorList>
            <consortium name="Pathogen Informatics"/>
        </authorList>
    </citation>
    <scope>NUCLEOTIDE SEQUENCE [LARGE SCALE GENOMIC DNA]</scope>
</reference>
<dbReference type="Proteomes" id="UP000267096">
    <property type="component" value="Unassembled WGS sequence"/>
</dbReference>
<dbReference type="WBParaSite" id="ASIM_0000698801-mRNA-1">
    <property type="protein sequence ID" value="ASIM_0000698801-mRNA-1"/>
    <property type="gene ID" value="ASIM_0000698801"/>
</dbReference>
<gene>
    <name evidence="1" type="ORF">ASIM_LOCUS6753</name>
</gene>
<keyword evidence="2" id="KW-1185">Reference proteome</keyword>
<evidence type="ECO:0000313" key="3">
    <source>
        <dbReference type="WBParaSite" id="ASIM_0000698801-mRNA-1"/>
    </source>
</evidence>
<proteinExistence type="predicted"/>
<reference evidence="3" key="1">
    <citation type="submission" date="2017-02" db="UniProtKB">
        <authorList>
            <consortium name="WormBaseParasite"/>
        </authorList>
    </citation>
    <scope>IDENTIFICATION</scope>
</reference>
<accession>A0A0M3JH77</accession>
<sequence length="59" mass="6238">MVITTTSGSTNASCSTTIESHASTSSGVSSMGTGVYLSNSRFIRSFTFFITVTNHSHRS</sequence>
<dbReference type="AlphaFoldDB" id="A0A0M3JH77"/>
<protein>
    <submittedName>
        <fullName evidence="1 3">Uncharacterized protein</fullName>
    </submittedName>
</protein>
<evidence type="ECO:0000313" key="1">
    <source>
        <dbReference type="EMBL" id="VDK27721.1"/>
    </source>
</evidence>